<feature type="compositionally biased region" description="Basic and acidic residues" evidence="1">
    <location>
        <begin position="73"/>
        <end position="90"/>
    </location>
</feature>
<reference evidence="2 3" key="1">
    <citation type="submission" date="2014-06" db="EMBL/GenBank/DDBJ databases">
        <authorList>
            <person name="Swart Estienne"/>
        </authorList>
    </citation>
    <scope>NUCLEOTIDE SEQUENCE [LARGE SCALE GENOMIC DNA]</scope>
    <source>
        <strain evidence="2 3">130c</strain>
    </source>
</reference>
<feature type="region of interest" description="Disordered" evidence="1">
    <location>
        <begin position="72"/>
        <end position="93"/>
    </location>
</feature>
<dbReference type="EMBL" id="CCKQ01007999">
    <property type="protein sequence ID" value="CDW79436.1"/>
    <property type="molecule type" value="Genomic_DNA"/>
</dbReference>
<gene>
    <name evidence="2" type="primary">Contig5794.g6203</name>
    <name evidence="2" type="ORF">STYLEM_8424</name>
</gene>
<sequence length="435" mass="50292">MDEKKGSKIIENFVSEGYNTSQKQGQANKDLLDAQKKKYLIVAPLKDSSFNSSLKSKKDIVKFLRRQLSLNTEQKEQDKQSDEQLKKDGDNDSFSIENSVVSLQIDDDMPRSKFLLQQLQPLKVGTKSKNINIEFQTTNSDDEGTLLRRSKYVSQQSAPLPANYSLGMVQSQSTPREYDTNLQKIKKSSRLPRLTQNNFRDQYRRAATIKLEDINEDLDSVQESQESEKMIKPAAQEIQGVQKTEAQQRWVKLSNLFRTINLLKNQETVKLEKASDIVSEIRRYPKKLEKREHRGFFGGFGNDSFQQSRKENRFFNAICHGGTSALEKIQNYLDNDPKQHMYEKTNPNHTINRPNTFGLRPLYLGYGILNLKQLTNIRNHINIVSYLLNNFEWSKTELKECIQLTEKSSAIRKLLTYHVKSKYGTCSTFCCLIVF</sequence>
<accession>A0A078AC69</accession>
<organism evidence="2 3">
    <name type="scientific">Stylonychia lemnae</name>
    <name type="common">Ciliate</name>
    <dbReference type="NCBI Taxonomy" id="5949"/>
    <lineage>
        <taxon>Eukaryota</taxon>
        <taxon>Sar</taxon>
        <taxon>Alveolata</taxon>
        <taxon>Ciliophora</taxon>
        <taxon>Intramacronucleata</taxon>
        <taxon>Spirotrichea</taxon>
        <taxon>Stichotrichia</taxon>
        <taxon>Sporadotrichida</taxon>
        <taxon>Oxytrichidae</taxon>
        <taxon>Stylonychinae</taxon>
        <taxon>Stylonychia</taxon>
    </lineage>
</organism>
<name>A0A078AC69_STYLE</name>
<proteinExistence type="predicted"/>
<evidence type="ECO:0000313" key="2">
    <source>
        <dbReference type="EMBL" id="CDW79436.1"/>
    </source>
</evidence>
<evidence type="ECO:0000313" key="3">
    <source>
        <dbReference type="Proteomes" id="UP000039865"/>
    </source>
</evidence>
<protein>
    <submittedName>
        <fullName evidence="2">Uncharacterized protein</fullName>
    </submittedName>
</protein>
<dbReference type="AlphaFoldDB" id="A0A078AC69"/>
<dbReference type="Proteomes" id="UP000039865">
    <property type="component" value="Unassembled WGS sequence"/>
</dbReference>
<evidence type="ECO:0000256" key="1">
    <source>
        <dbReference type="SAM" id="MobiDB-lite"/>
    </source>
</evidence>
<dbReference type="InParanoid" id="A0A078AC69"/>
<keyword evidence="3" id="KW-1185">Reference proteome</keyword>
<dbReference type="OrthoDB" id="406883at2759"/>